<proteinExistence type="predicted"/>
<feature type="non-terminal residue" evidence="1">
    <location>
        <position position="64"/>
    </location>
</feature>
<gene>
    <name evidence="1" type="ORF">D477_001409</name>
</gene>
<dbReference type="RefSeq" id="WP_005266522.1">
    <property type="nucleotide sequence ID" value="NZ_ANPE02000053.1"/>
</dbReference>
<evidence type="ECO:0000313" key="2">
    <source>
        <dbReference type="Proteomes" id="UP000010729"/>
    </source>
</evidence>
<dbReference type="AlphaFoldDB" id="N1V7A3"/>
<name>N1V7A3_9MICC</name>
<dbReference type="Gene3D" id="3.90.226.10">
    <property type="entry name" value="2-enoyl-CoA Hydratase, Chain A, domain 1"/>
    <property type="match status" value="1"/>
</dbReference>
<dbReference type="Pfam" id="PF00378">
    <property type="entry name" value="ECH_1"/>
    <property type="match status" value="1"/>
</dbReference>
<evidence type="ECO:0000313" key="1">
    <source>
        <dbReference type="EMBL" id="EMY35992.1"/>
    </source>
</evidence>
<dbReference type="SUPFAM" id="SSF52096">
    <property type="entry name" value="ClpP/crotonase"/>
    <property type="match status" value="1"/>
</dbReference>
<reference evidence="1 2" key="1">
    <citation type="journal article" date="2013" name="Genome Announc.">
        <title>Draft Genome Sequence of Arthrobacter crystallopoietes Strain BAB-32, Revealing Genes for Bioremediation.</title>
        <authorList>
            <person name="Joshi M.N."/>
            <person name="Pandit A.S."/>
            <person name="Sharma A."/>
            <person name="Pandya R.V."/>
            <person name="Desai S.M."/>
            <person name="Saxena A.K."/>
            <person name="Bagatharia S.B."/>
        </authorList>
    </citation>
    <scope>NUCLEOTIDE SEQUENCE [LARGE SCALE GENOMIC DNA]</scope>
    <source>
        <strain evidence="1 2">BAB-32</strain>
    </source>
</reference>
<dbReference type="EMBL" id="ANPE02000053">
    <property type="protein sequence ID" value="EMY35992.1"/>
    <property type="molecule type" value="Genomic_DNA"/>
</dbReference>
<sequence length="64" mass="6823">MAVLEDLTTVRVRTEGTVAHVTLERGERNMLDAGMTKELTTALRTLDDDETIGAIVLTGAGGHV</sequence>
<dbReference type="InterPro" id="IPR029045">
    <property type="entry name" value="ClpP/crotonase-like_dom_sf"/>
</dbReference>
<keyword evidence="2" id="KW-1185">Reference proteome</keyword>
<keyword evidence="1" id="KW-0413">Isomerase</keyword>
<dbReference type="GO" id="GO:0016853">
    <property type="term" value="F:isomerase activity"/>
    <property type="evidence" value="ECO:0007669"/>
    <property type="project" value="UniProtKB-KW"/>
</dbReference>
<comment type="caution">
    <text evidence="1">The sequence shown here is derived from an EMBL/GenBank/DDBJ whole genome shotgun (WGS) entry which is preliminary data.</text>
</comment>
<dbReference type="InterPro" id="IPR001753">
    <property type="entry name" value="Enoyl-CoA_hydra/iso"/>
</dbReference>
<accession>N1V7A3</accession>
<protein>
    <submittedName>
        <fullName evidence="1">Enoyl-CoA hydratase/isomerase</fullName>
    </submittedName>
</protein>
<dbReference type="Proteomes" id="UP000010729">
    <property type="component" value="Unassembled WGS sequence"/>
</dbReference>
<organism evidence="1 2">
    <name type="scientific">Arthrobacter crystallopoietes BAB-32</name>
    <dbReference type="NCBI Taxonomy" id="1246476"/>
    <lineage>
        <taxon>Bacteria</taxon>
        <taxon>Bacillati</taxon>
        <taxon>Actinomycetota</taxon>
        <taxon>Actinomycetes</taxon>
        <taxon>Micrococcales</taxon>
        <taxon>Micrococcaceae</taxon>
        <taxon>Crystallibacter</taxon>
    </lineage>
</organism>